<feature type="compositionally biased region" description="Acidic residues" evidence="1">
    <location>
        <begin position="240"/>
        <end position="255"/>
    </location>
</feature>
<feature type="compositionally biased region" description="Polar residues" evidence="1">
    <location>
        <begin position="131"/>
        <end position="145"/>
    </location>
</feature>
<dbReference type="Proteomes" id="UP000799750">
    <property type="component" value="Unassembled WGS sequence"/>
</dbReference>
<evidence type="ECO:0000256" key="1">
    <source>
        <dbReference type="SAM" id="MobiDB-lite"/>
    </source>
</evidence>
<dbReference type="EMBL" id="MU004202">
    <property type="protein sequence ID" value="KAF2488556.1"/>
    <property type="molecule type" value="Genomic_DNA"/>
</dbReference>
<feature type="compositionally biased region" description="Basic and acidic residues" evidence="1">
    <location>
        <begin position="112"/>
        <end position="123"/>
    </location>
</feature>
<sequence length="297" mass="34899">MIMPAVSSRSRHKPTRADGYDREEKHLSRRDERHAYKPLEEGARRLEESGRSSRTVKASKELRSHNDHIRPTLRHKSTRTRVSFSNVVQYFGELDNKASADDEGIEAGSSEENERSDHFREKNGSLWRRGCNSQGEARKSNVTRNSDYHDMIEETRGTDDDRIEEPRMEEPRTEKPHTEQPHIEEHHGEECKHFVWKRLEDDEDAIAESRGSSGDEDIIWEEHEDDRFGYQYQEDRIQADEIDDDRIQEDEDSDEEKSHEEHSDREKSDEENSYDESADDETEENDESDDESSYAIK</sequence>
<feature type="compositionally biased region" description="Acidic residues" evidence="1">
    <location>
        <begin position="271"/>
        <end position="297"/>
    </location>
</feature>
<proteinExistence type="predicted"/>
<feature type="region of interest" description="Disordered" evidence="1">
    <location>
        <begin position="94"/>
        <end position="189"/>
    </location>
</feature>
<feature type="compositionally biased region" description="Acidic residues" evidence="1">
    <location>
        <begin position="214"/>
        <end position="224"/>
    </location>
</feature>
<feature type="compositionally biased region" description="Basic and acidic residues" evidence="1">
    <location>
        <begin position="58"/>
        <end position="70"/>
    </location>
</feature>
<feature type="compositionally biased region" description="Acidic residues" evidence="1">
    <location>
        <begin position="101"/>
        <end position="111"/>
    </location>
</feature>
<feature type="region of interest" description="Disordered" evidence="1">
    <location>
        <begin position="1"/>
        <end position="80"/>
    </location>
</feature>
<name>A0A6A6Q9A8_9PEZI</name>
<keyword evidence="3" id="KW-1185">Reference proteome</keyword>
<accession>A0A6A6Q9A8</accession>
<feature type="compositionally biased region" description="Basic and acidic residues" evidence="1">
    <location>
        <begin position="256"/>
        <end position="270"/>
    </location>
</feature>
<feature type="compositionally biased region" description="Basic and acidic residues" evidence="1">
    <location>
        <begin position="146"/>
        <end position="189"/>
    </location>
</feature>
<gene>
    <name evidence="2" type="ORF">BU16DRAFT_600778</name>
</gene>
<dbReference type="AlphaFoldDB" id="A0A6A6Q9A8"/>
<evidence type="ECO:0000313" key="3">
    <source>
        <dbReference type="Proteomes" id="UP000799750"/>
    </source>
</evidence>
<feature type="region of interest" description="Disordered" evidence="1">
    <location>
        <begin position="205"/>
        <end position="297"/>
    </location>
</feature>
<feature type="compositionally biased region" description="Basic and acidic residues" evidence="1">
    <location>
        <begin position="225"/>
        <end position="239"/>
    </location>
</feature>
<evidence type="ECO:0000313" key="2">
    <source>
        <dbReference type="EMBL" id="KAF2488556.1"/>
    </source>
</evidence>
<reference evidence="2" key="1">
    <citation type="journal article" date="2020" name="Stud. Mycol.">
        <title>101 Dothideomycetes genomes: a test case for predicting lifestyles and emergence of pathogens.</title>
        <authorList>
            <person name="Haridas S."/>
            <person name="Albert R."/>
            <person name="Binder M."/>
            <person name="Bloem J."/>
            <person name="Labutti K."/>
            <person name="Salamov A."/>
            <person name="Andreopoulos B."/>
            <person name="Baker S."/>
            <person name="Barry K."/>
            <person name="Bills G."/>
            <person name="Bluhm B."/>
            <person name="Cannon C."/>
            <person name="Castanera R."/>
            <person name="Culley D."/>
            <person name="Daum C."/>
            <person name="Ezra D."/>
            <person name="Gonzalez J."/>
            <person name="Henrissat B."/>
            <person name="Kuo A."/>
            <person name="Liang C."/>
            <person name="Lipzen A."/>
            <person name="Lutzoni F."/>
            <person name="Magnuson J."/>
            <person name="Mondo S."/>
            <person name="Nolan M."/>
            <person name="Ohm R."/>
            <person name="Pangilinan J."/>
            <person name="Park H.-J."/>
            <person name="Ramirez L."/>
            <person name="Alfaro M."/>
            <person name="Sun H."/>
            <person name="Tritt A."/>
            <person name="Yoshinaga Y."/>
            <person name="Zwiers L.-H."/>
            <person name="Turgeon B."/>
            <person name="Goodwin S."/>
            <person name="Spatafora J."/>
            <person name="Crous P."/>
            <person name="Grigoriev I."/>
        </authorList>
    </citation>
    <scope>NUCLEOTIDE SEQUENCE</scope>
    <source>
        <strain evidence="2">CBS 269.34</strain>
    </source>
</reference>
<protein>
    <submittedName>
        <fullName evidence="2">Uncharacterized protein</fullName>
    </submittedName>
</protein>
<feature type="compositionally biased region" description="Basic and acidic residues" evidence="1">
    <location>
        <begin position="15"/>
        <end position="51"/>
    </location>
</feature>
<organism evidence="2 3">
    <name type="scientific">Lophium mytilinum</name>
    <dbReference type="NCBI Taxonomy" id="390894"/>
    <lineage>
        <taxon>Eukaryota</taxon>
        <taxon>Fungi</taxon>
        <taxon>Dikarya</taxon>
        <taxon>Ascomycota</taxon>
        <taxon>Pezizomycotina</taxon>
        <taxon>Dothideomycetes</taxon>
        <taxon>Pleosporomycetidae</taxon>
        <taxon>Mytilinidiales</taxon>
        <taxon>Mytilinidiaceae</taxon>
        <taxon>Lophium</taxon>
    </lineage>
</organism>